<evidence type="ECO:0000256" key="4">
    <source>
        <dbReference type="ARBA" id="ARBA00023136"/>
    </source>
</evidence>
<evidence type="ECO:0000313" key="8">
    <source>
        <dbReference type="WBParaSite" id="SVE_1574300.1"/>
    </source>
</evidence>
<dbReference type="CDD" id="cd07042">
    <property type="entry name" value="STAS_SulP_like_sulfate_transporter"/>
    <property type="match status" value="1"/>
</dbReference>
<organism evidence="7 8">
    <name type="scientific">Strongyloides venezuelensis</name>
    <name type="common">Threadworm</name>
    <dbReference type="NCBI Taxonomy" id="75913"/>
    <lineage>
        <taxon>Eukaryota</taxon>
        <taxon>Metazoa</taxon>
        <taxon>Ecdysozoa</taxon>
        <taxon>Nematoda</taxon>
        <taxon>Chromadorea</taxon>
        <taxon>Rhabditida</taxon>
        <taxon>Tylenchina</taxon>
        <taxon>Panagrolaimomorpha</taxon>
        <taxon>Strongyloidoidea</taxon>
        <taxon>Strongyloididae</taxon>
        <taxon>Strongyloides</taxon>
    </lineage>
</organism>
<keyword evidence="7" id="KW-1185">Reference proteome</keyword>
<feature type="transmembrane region" description="Helical" evidence="5">
    <location>
        <begin position="319"/>
        <end position="338"/>
    </location>
</feature>
<dbReference type="PROSITE" id="PS50801">
    <property type="entry name" value="STAS"/>
    <property type="match status" value="1"/>
</dbReference>
<dbReference type="SUPFAM" id="SSF52091">
    <property type="entry name" value="SpoIIaa-like"/>
    <property type="match status" value="1"/>
</dbReference>
<dbReference type="InterPro" id="IPR002645">
    <property type="entry name" value="STAS_dom"/>
</dbReference>
<keyword evidence="4 5" id="KW-0472">Membrane</keyword>
<name>A0A0K0FTT1_STRVS</name>
<dbReference type="Pfam" id="PF00916">
    <property type="entry name" value="Sulfate_transp"/>
    <property type="match status" value="1"/>
</dbReference>
<dbReference type="InterPro" id="IPR036513">
    <property type="entry name" value="STAS_dom_sf"/>
</dbReference>
<keyword evidence="3 5" id="KW-1133">Transmembrane helix</keyword>
<feature type="transmembrane region" description="Helical" evidence="5">
    <location>
        <begin position="454"/>
        <end position="485"/>
    </location>
</feature>
<feature type="transmembrane region" description="Helical" evidence="5">
    <location>
        <begin position="98"/>
        <end position="121"/>
    </location>
</feature>
<feature type="transmembrane region" description="Helical" evidence="5">
    <location>
        <begin position="127"/>
        <end position="146"/>
    </location>
</feature>
<evidence type="ECO:0000313" key="7">
    <source>
        <dbReference type="Proteomes" id="UP000035680"/>
    </source>
</evidence>
<dbReference type="GO" id="GO:0016020">
    <property type="term" value="C:membrane"/>
    <property type="evidence" value="ECO:0007669"/>
    <property type="project" value="UniProtKB-SubCell"/>
</dbReference>
<dbReference type="Gene3D" id="3.30.750.24">
    <property type="entry name" value="STAS domain"/>
    <property type="match status" value="1"/>
</dbReference>
<evidence type="ECO:0000256" key="5">
    <source>
        <dbReference type="SAM" id="Phobius"/>
    </source>
</evidence>
<feature type="transmembrane region" description="Helical" evidence="5">
    <location>
        <begin position="359"/>
        <end position="375"/>
    </location>
</feature>
<accession>A0A0K0FTT1</accession>
<proteinExistence type="predicted"/>
<reference evidence="8" key="2">
    <citation type="submission" date="2015-08" db="UniProtKB">
        <authorList>
            <consortium name="WormBaseParasite"/>
        </authorList>
    </citation>
    <scope>IDENTIFICATION</scope>
</reference>
<feature type="transmembrane region" description="Helical" evidence="5">
    <location>
        <begin position="191"/>
        <end position="208"/>
    </location>
</feature>
<feature type="transmembrane region" description="Helical" evidence="5">
    <location>
        <begin position="158"/>
        <end position="179"/>
    </location>
</feature>
<evidence type="ECO:0000256" key="3">
    <source>
        <dbReference type="ARBA" id="ARBA00022989"/>
    </source>
</evidence>
<dbReference type="NCBIfam" id="TIGR00815">
    <property type="entry name" value="sulP"/>
    <property type="match status" value="1"/>
</dbReference>
<dbReference type="PANTHER" id="PTHR11814">
    <property type="entry name" value="SULFATE TRANSPORTER"/>
    <property type="match status" value="1"/>
</dbReference>
<feature type="transmembrane region" description="Helical" evidence="5">
    <location>
        <begin position="419"/>
        <end position="439"/>
    </location>
</feature>
<feature type="transmembrane region" description="Helical" evidence="5">
    <location>
        <begin position="274"/>
        <end position="291"/>
    </location>
</feature>
<protein>
    <submittedName>
        <fullName evidence="8">FI18412p1 (inferred by orthology to a D. melanogaster protein)</fullName>
    </submittedName>
</protein>
<feature type="domain" description="STAS" evidence="6">
    <location>
        <begin position="519"/>
        <end position="651"/>
    </location>
</feature>
<comment type="subcellular location">
    <subcellularLocation>
        <location evidence="1">Membrane</location>
        <topology evidence="1">Multi-pass membrane protein</topology>
    </subcellularLocation>
</comment>
<dbReference type="InterPro" id="IPR001902">
    <property type="entry name" value="SLC26A/SulP_fam"/>
</dbReference>
<dbReference type="Proteomes" id="UP000035680">
    <property type="component" value="Unassembled WGS sequence"/>
</dbReference>
<dbReference type="WBParaSite" id="SVE_1574300.1">
    <property type="protein sequence ID" value="SVE_1574300.1"/>
    <property type="gene ID" value="SVE_1574300"/>
</dbReference>
<evidence type="ECO:0000256" key="2">
    <source>
        <dbReference type="ARBA" id="ARBA00022692"/>
    </source>
</evidence>
<dbReference type="InterPro" id="IPR018045">
    <property type="entry name" value="S04_transporter_CS"/>
</dbReference>
<keyword evidence="2 5" id="KW-0812">Transmembrane</keyword>
<sequence>MFFLRVLRVIKIMNQEIFNDKFERNDDKNVDILKVITKEKIVEEIKHFIKETPKKLLSCLPIISWLPKYNLNEYFHGDMVAGLTSGIMAVPQSMAYSSLAGVSPIYGLYSTFFAAIIYMFFGTSKHIAIGVFAVVSMMTGAITSKYSSNNDGGENVDILELISTIAFTVGIIQLVMGLLRLNFISTYMSDALISGFTTGSACHVFMSQLSKAFGYKIPKYSGIGMLLLMLRDIISNIYKTNLINLGLTIVAILFLVIGKEVLSPYAKRYTSIPIPFELILVIITTIFSSIFKFKEKYNIPIVDHIPQSFPMPKIPNLRLIPLIFTDCLSIAIVCYILVMSMAKLFARKHKYHVDSRQEMYACSLMCLLSSVFPVYPTGASLSRSSVLEATGVKTQLNVLFSTSLLFIVIIWIGKYLEPLPLCILASIVMVGLKTLFLQFRDLKHLWIVNKFDFIVWVVAFITTVLGTVTLGLIISLGFVIFTVVIREQMVQLTELGSDENRVYFKSLDKYKKIQAQNGNISIYRFEKPLHFANAPTFIEMIIEKFEEIKLRMNSDSLIEIKVDEKEIILNKLNEKRKIPYYLILDCSSINYMDTMGLDSLKKIEEEAKNYEISLFFCNFSEEILSLLNKLGDKIINRDNIFPSIQDCLMYIDSMMF</sequence>
<reference evidence="7" key="1">
    <citation type="submission" date="2014-07" db="EMBL/GenBank/DDBJ databases">
        <authorList>
            <person name="Martin A.A"/>
            <person name="De Silva N."/>
        </authorList>
    </citation>
    <scope>NUCLEOTIDE SEQUENCE</scope>
</reference>
<evidence type="ECO:0000259" key="6">
    <source>
        <dbReference type="PROSITE" id="PS50801"/>
    </source>
</evidence>
<dbReference type="Pfam" id="PF01740">
    <property type="entry name" value="STAS"/>
    <property type="match status" value="1"/>
</dbReference>
<dbReference type="InterPro" id="IPR011547">
    <property type="entry name" value="SLC26A/SulP_dom"/>
</dbReference>
<evidence type="ECO:0000256" key="1">
    <source>
        <dbReference type="ARBA" id="ARBA00004141"/>
    </source>
</evidence>
<feature type="transmembrane region" description="Helical" evidence="5">
    <location>
        <begin position="244"/>
        <end position="262"/>
    </location>
</feature>
<dbReference type="STRING" id="75913.A0A0K0FTT1"/>
<dbReference type="GO" id="GO:0008271">
    <property type="term" value="F:secondary active sulfate transmembrane transporter activity"/>
    <property type="evidence" value="ECO:0007669"/>
    <property type="project" value="InterPro"/>
</dbReference>
<dbReference type="PROSITE" id="PS01130">
    <property type="entry name" value="SLC26A"/>
    <property type="match status" value="1"/>
</dbReference>
<dbReference type="AlphaFoldDB" id="A0A0K0FTT1"/>
<feature type="transmembrane region" description="Helical" evidence="5">
    <location>
        <begin position="395"/>
        <end position="412"/>
    </location>
</feature>